<dbReference type="AlphaFoldDB" id="A0A8A4TJB0"/>
<accession>A0A8A4TJB0</accession>
<dbReference type="Proteomes" id="UP000663929">
    <property type="component" value="Chromosome"/>
</dbReference>
<gene>
    <name evidence="1" type="ORF">J3U87_25170</name>
</gene>
<protein>
    <submittedName>
        <fullName evidence="1">Uncharacterized protein</fullName>
    </submittedName>
</protein>
<reference evidence="1" key="1">
    <citation type="submission" date="2021-03" db="EMBL/GenBank/DDBJ databases">
        <title>Acanthopleuribacteraceae sp. M133.</title>
        <authorList>
            <person name="Wang G."/>
        </authorList>
    </citation>
    <scope>NUCLEOTIDE SEQUENCE</scope>
    <source>
        <strain evidence="1">M133</strain>
    </source>
</reference>
<dbReference type="KEGG" id="scor:J3U87_25170"/>
<evidence type="ECO:0000313" key="1">
    <source>
        <dbReference type="EMBL" id="QTD48888.1"/>
    </source>
</evidence>
<evidence type="ECO:0000313" key="2">
    <source>
        <dbReference type="Proteomes" id="UP000663929"/>
    </source>
</evidence>
<keyword evidence="2" id="KW-1185">Reference proteome</keyword>
<name>A0A8A4TJB0_SULCO</name>
<dbReference type="RefSeq" id="WP_237378538.1">
    <property type="nucleotide sequence ID" value="NZ_CP071793.1"/>
</dbReference>
<proteinExistence type="predicted"/>
<sequence>MPGIDTQVRPKFVTGTFAAGARAVPSGNGYGSSLLRGLRGSPAPTTRLALYDPAVGHHVGTSATQTKLNNLNLVNTVNHVGFYRSEDVNTATDILESLNINVDTWSNSQKIRAAQLVASGDVGVGWLRLHIQDVRQNDATAIAVGKLLQEDYDHALAQNKSGLQDASVSWNSHSAVKMAEKIIGPGGAIDQNFVAEFSAQLQNDPLRAGHGRGPHQAHLLKILNLLANDAGFQNDLGAVRSPRGNGNPARNLIRATLGLPTGTAVTRTHTKRAVLAALLAEVRQGAVGSCFATSVAVMVHDEQPRKMLNMLSQMVRNGCFTGTYRPNANRRVDVALPLNTTLNRDNYTQTIRLTSTGDLTRVGRRNLADAQPLHELPGVKEALSAAGFPAINHAALVNGAIGRLIPPDNRSYFQQYQGVPHTFDTTVEAIVNDIIQNAGVNVPARTAAAEAAFHAQMENPLMRAAEYTMAGFAETQHTSNEIRRIAGDAVGAFANNLFMETATIRAGIQGQDANETQRLQTAFDNFDQRWQENVFSVFDQNLIVEYNSDFSQNHVADDGHSTKGGFELSWRDPVTRQVTPIRTPNDLHRACLSGIKHGLRLTNATIPNRSPIRRQMRALTRAVGELAEGVRGPGIDATNMIQRIRHMQENPLGFAKGSNGTPAIIGMIYGKQASARARLQAGNHHRASGDAKDVLRFAVQQMRTMHARITNHGNHFVQQDLRQFSVPTSNGPHAFLLKPGIDPNFVQAWQGHANIDTWMGNTLNPVALQTFSAQQITPHNVATAVLQLNRYPGFNVNAASVLRRLGNLGGRTPANLNTALVAELGGNPTANQKKIMGKVLFEVLNPPVTPVVIADSNWGGGDEVTLFGVLRNPFTGDDELWELSWDGTQPVNPTPKYPLDQDKYVNTEWSLLTEPKKFGIR</sequence>
<dbReference type="EMBL" id="CP071793">
    <property type="protein sequence ID" value="QTD48888.1"/>
    <property type="molecule type" value="Genomic_DNA"/>
</dbReference>
<organism evidence="1 2">
    <name type="scientific">Sulfidibacter corallicola</name>
    <dbReference type="NCBI Taxonomy" id="2818388"/>
    <lineage>
        <taxon>Bacteria</taxon>
        <taxon>Pseudomonadati</taxon>
        <taxon>Acidobacteriota</taxon>
        <taxon>Holophagae</taxon>
        <taxon>Acanthopleuribacterales</taxon>
        <taxon>Acanthopleuribacteraceae</taxon>
        <taxon>Sulfidibacter</taxon>
    </lineage>
</organism>